<keyword evidence="5" id="KW-0808">Transferase</keyword>
<evidence type="ECO:0000256" key="4">
    <source>
        <dbReference type="ARBA" id="ARBA00023136"/>
    </source>
</evidence>
<dbReference type="OrthoDB" id="422086at2759"/>
<reference evidence="7 8" key="1">
    <citation type="submission" date="2020-07" db="EMBL/GenBank/DDBJ databases">
        <title>Comparative genomics of pyrophilous fungi reveals a link between fire events and developmental genes.</title>
        <authorList>
            <consortium name="DOE Joint Genome Institute"/>
            <person name="Steindorff A.S."/>
            <person name="Carver A."/>
            <person name="Calhoun S."/>
            <person name="Stillman K."/>
            <person name="Liu H."/>
            <person name="Lipzen A."/>
            <person name="Pangilinan J."/>
            <person name="Labutti K."/>
            <person name="Bruns T.D."/>
            <person name="Grigoriev I.V."/>
        </authorList>
    </citation>
    <scope>NUCLEOTIDE SEQUENCE [LARGE SCALE GENOMIC DNA]</scope>
    <source>
        <strain evidence="7 8">CBS 144469</strain>
    </source>
</reference>
<feature type="chain" id="PRO_5034127725" description="Protein-S-isoprenylcysteine O-methyltransferase" evidence="6">
    <location>
        <begin position="23"/>
        <end position="209"/>
    </location>
</feature>
<dbReference type="PANTHER" id="PTHR12714:SF9">
    <property type="entry name" value="PROTEIN-S-ISOPRENYLCYSTEINE O-METHYLTRANSFERASE"/>
    <property type="match status" value="1"/>
</dbReference>
<accession>A0A8H6IA60</accession>
<feature type="signal peptide" evidence="6">
    <location>
        <begin position="1"/>
        <end position="22"/>
    </location>
</feature>
<keyword evidence="2 5" id="KW-0812">Transmembrane</keyword>
<protein>
    <recommendedName>
        <fullName evidence="5">Protein-S-isoprenylcysteine O-methyltransferase</fullName>
        <ecNumber evidence="5">2.1.1.100</ecNumber>
    </recommendedName>
</protein>
<keyword evidence="5" id="KW-0949">S-adenosyl-L-methionine</keyword>
<organism evidence="7 8">
    <name type="scientific">Ephemerocybe angulata</name>
    <dbReference type="NCBI Taxonomy" id="980116"/>
    <lineage>
        <taxon>Eukaryota</taxon>
        <taxon>Fungi</taxon>
        <taxon>Dikarya</taxon>
        <taxon>Basidiomycota</taxon>
        <taxon>Agaricomycotina</taxon>
        <taxon>Agaricomycetes</taxon>
        <taxon>Agaricomycetidae</taxon>
        <taxon>Agaricales</taxon>
        <taxon>Agaricineae</taxon>
        <taxon>Psathyrellaceae</taxon>
        <taxon>Ephemerocybe</taxon>
    </lineage>
</organism>
<evidence type="ECO:0000256" key="5">
    <source>
        <dbReference type="RuleBase" id="RU362022"/>
    </source>
</evidence>
<evidence type="ECO:0000256" key="1">
    <source>
        <dbReference type="ARBA" id="ARBA00004141"/>
    </source>
</evidence>
<dbReference type="Pfam" id="PF04140">
    <property type="entry name" value="ICMT"/>
    <property type="match status" value="1"/>
</dbReference>
<evidence type="ECO:0000256" key="3">
    <source>
        <dbReference type="ARBA" id="ARBA00022989"/>
    </source>
</evidence>
<evidence type="ECO:0000256" key="2">
    <source>
        <dbReference type="ARBA" id="ARBA00022692"/>
    </source>
</evidence>
<keyword evidence="3 5" id="KW-1133">Transmembrane helix</keyword>
<sequence>MSAMAKIPLLVILSISLHVCNSPPAQKPSKRERTRSKSTRLELFIVWPTFACLRIFWNAISLIEILVICSAKFPGIMPLVSPALFSFRLQGDASNVKCTLVFILGCGLAVFGATMRQLSYRALGPMYTFEMSVLDQHKLVTSGPYKWVRHPGYAGGVCCVIGAFCCHLTKCSWIRESGILGSAVGRIAIIPGPTLDYYGRMLEANEAGG</sequence>
<dbReference type="PANTHER" id="PTHR12714">
    <property type="entry name" value="PROTEIN-S ISOPRENYLCYSTEINE O-METHYLTRANSFERASE"/>
    <property type="match status" value="1"/>
</dbReference>
<comment type="similarity">
    <text evidence="5">Belongs to the class VI-like SAM-binding methyltransferase superfamily. Isoprenylcysteine carboxyl methyltransferase family.</text>
</comment>
<keyword evidence="8" id="KW-1185">Reference proteome</keyword>
<comment type="catalytic activity">
    <reaction evidence="5">
        <text>[protein]-C-terminal S-[(2E,6E)-farnesyl]-L-cysteine + S-adenosyl-L-methionine = [protein]-C-terminal S-[(2E,6E)-farnesyl]-L-cysteine methyl ester + S-adenosyl-L-homocysteine</text>
        <dbReference type="Rhea" id="RHEA:21672"/>
        <dbReference type="Rhea" id="RHEA-COMP:12125"/>
        <dbReference type="Rhea" id="RHEA-COMP:12126"/>
        <dbReference type="ChEBI" id="CHEBI:57856"/>
        <dbReference type="ChEBI" id="CHEBI:59789"/>
        <dbReference type="ChEBI" id="CHEBI:90510"/>
        <dbReference type="ChEBI" id="CHEBI:90511"/>
        <dbReference type="EC" id="2.1.1.100"/>
    </reaction>
</comment>
<name>A0A8H6IA60_9AGAR</name>
<dbReference type="Gene3D" id="1.20.120.1630">
    <property type="match status" value="1"/>
</dbReference>
<evidence type="ECO:0000313" key="7">
    <source>
        <dbReference type="EMBL" id="KAF6760709.1"/>
    </source>
</evidence>
<comment type="caution">
    <text evidence="5">Lacks conserved residue(s) required for the propagation of feature annotation.</text>
</comment>
<keyword evidence="5" id="KW-0489">Methyltransferase</keyword>
<keyword evidence="4 5" id="KW-0472">Membrane</keyword>
<comment type="subcellular location">
    <subcellularLocation>
        <location evidence="5">Endoplasmic reticulum membrane</location>
        <topology evidence="5">Multi-pass membrane protein</topology>
    </subcellularLocation>
    <subcellularLocation>
        <location evidence="1">Membrane</location>
        <topology evidence="1">Multi-pass membrane protein</topology>
    </subcellularLocation>
</comment>
<dbReference type="Proteomes" id="UP000521943">
    <property type="component" value="Unassembled WGS sequence"/>
</dbReference>
<dbReference type="EC" id="2.1.1.100" evidence="5"/>
<comment type="caution">
    <text evidence="7">The sequence shown here is derived from an EMBL/GenBank/DDBJ whole genome shotgun (WGS) entry which is preliminary data.</text>
</comment>
<dbReference type="GO" id="GO:0032259">
    <property type="term" value="P:methylation"/>
    <property type="evidence" value="ECO:0007669"/>
    <property type="project" value="UniProtKB-KW"/>
</dbReference>
<feature type="transmembrane region" description="Helical" evidence="5">
    <location>
        <begin position="45"/>
        <end position="69"/>
    </location>
</feature>
<dbReference type="GO" id="GO:0004671">
    <property type="term" value="F:protein C-terminal S-isoprenylcysteine carboxyl O-methyltransferase activity"/>
    <property type="evidence" value="ECO:0007669"/>
    <property type="project" value="UniProtKB-EC"/>
</dbReference>
<keyword evidence="6" id="KW-0732">Signal</keyword>
<dbReference type="InterPro" id="IPR007269">
    <property type="entry name" value="ICMT_MeTrfase"/>
</dbReference>
<dbReference type="GO" id="GO:0005789">
    <property type="term" value="C:endoplasmic reticulum membrane"/>
    <property type="evidence" value="ECO:0007669"/>
    <property type="project" value="UniProtKB-SubCell"/>
</dbReference>
<evidence type="ECO:0000313" key="8">
    <source>
        <dbReference type="Proteomes" id="UP000521943"/>
    </source>
</evidence>
<evidence type="ECO:0000256" key="6">
    <source>
        <dbReference type="SAM" id="SignalP"/>
    </source>
</evidence>
<dbReference type="AlphaFoldDB" id="A0A8H6IA60"/>
<keyword evidence="5" id="KW-0256">Endoplasmic reticulum</keyword>
<proteinExistence type="inferred from homology"/>
<gene>
    <name evidence="7" type="ORF">DFP72DRAFT_54758</name>
</gene>
<dbReference type="EMBL" id="JACGCI010000011">
    <property type="protein sequence ID" value="KAF6760709.1"/>
    <property type="molecule type" value="Genomic_DNA"/>
</dbReference>